<dbReference type="EMBL" id="HACM01011132">
    <property type="protein sequence ID" value="CRZ11574.1"/>
    <property type="molecule type" value="Transcribed_RNA"/>
</dbReference>
<proteinExistence type="predicted"/>
<accession>A0A0H5RS61</accession>
<protein>
    <submittedName>
        <fullName evidence="1">Uncharacterized protein</fullName>
    </submittedName>
</protein>
<evidence type="ECO:0000313" key="1">
    <source>
        <dbReference type="EMBL" id="CRZ11574.1"/>
    </source>
</evidence>
<reference evidence="1" key="1">
    <citation type="submission" date="2015-04" db="EMBL/GenBank/DDBJ databases">
        <title>The genome sequence of the plant pathogenic Rhizarian Plasmodiophora brassicae reveals insights in its biotrophic life cycle and the origin of chitin synthesis.</title>
        <authorList>
            <person name="Schwelm A."/>
            <person name="Fogelqvist J."/>
            <person name="Knaust A."/>
            <person name="Julke S."/>
            <person name="Lilja T."/>
            <person name="Dhandapani V."/>
            <person name="Bonilla-Rosso G."/>
            <person name="Karlsson M."/>
            <person name="Shevchenko A."/>
            <person name="Choi S.R."/>
            <person name="Kim H.G."/>
            <person name="Park J.Y."/>
            <person name="Lim Y.P."/>
            <person name="Ludwig-Muller J."/>
            <person name="Dixelius C."/>
        </authorList>
    </citation>
    <scope>NUCLEOTIDE SEQUENCE</scope>
    <source>
        <tissue evidence="1">Potato root galls</tissue>
    </source>
</reference>
<feature type="non-terminal residue" evidence="1">
    <location>
        <position position="1"/>
    </location>
</feature>
<dbReference type="AlphaFoldDB" id="A0A0H5RS61"/>
<name>A0A0H5RS61_9EUKA</name>
<sequence length="138" mass="15335">GGVDLDGVRLDGDTVDHFIDTVGSANDQDIAQFHRLAVEHLQPERGAGPRKPGARASIEQFQSSLEKYVADVVEETTEAMVEELFVLYGQHRKEYTRSSNPDFAEFPAKDIIEDAIDDADMAAEVERRFLARLASRNA</sequence>
<organism evidence="1">
    <name type="scientific">Spongospora subterranea</name>
    <dbReference type="NCBI Taxonomy" id="70186"/>
    <lineage>
        <taxon>Eukaryota</taxon>
        <taxon>Sar</taxon>
        <taxon>Rhizaria</taxon>
        <taxon>Endomyxa</taxon>
        <taxon>Phytomyxea</taxon>
        <taxon>Plasmodiophorida</taxon>
        <taxon>Plasmodiophoridae</taxon>
        <taxon>Spongospora</taxon>
    </lineage>
</organism>